<dbReference type="AlphaFoldDB" id="A0A6S7LWC3"/>
<protein>
    <recommendedName>
        <fullName evidence="1">DUF7041 domain-containing protein</fullName>
    </recommendedName>
</protein>
<dbReference type="Proteomes" id="UP001152795">
    <property type="component" value="Unassembled WGS sequence"/>
</dbReference>
<keyword evidence="3" id="KW-1185">Reference proteome</keyword>
<reference evidence="2" key="1">
    <citation type="submission" date="2020-04" db="EMBL/GenBank/DDBJ databases">
        <authorList>
            <person name="Alioto T."/>
            <person name="Alioto T."/>
            <person name="Gomez Garrido J."/>
        </authorList>
    </citation>
    <scope>NUCLEOTIDE SEQUENCE</scope>
    <source>
        <strain evidence="2">A484AB</strain>
    </source>
</reference>
<accession>A0A6S7LWC3</accession>
<feature type="non-terminal residue" evidence="2">
    <location>
        <position position="1"/>
    </location>
</feature>
<dbReference type="EMBL" id="CACRXK020045978">
    <property type="protein sequence ID" value="CAB4046119.1"/>
    <property type="molecule type" value="Genomic_DNA"/>
</dbReference>
<organism evidence="2 3">
    <name type="scientific">Paramuricea clavata</name>
    <name type="common">Red gorgonian</name>
    <name type="synonym">Violescent sea-whip</name>
    <dbReference type="NCBI Taxonomy" id="317549"/>
    <lineage>
        <taxon>Eukaryota</taxon>
        <taxon>Metazoa</taxon>
        <taxon>Cnidaria</taxon>
        <taxon>Anthozoa</taxon>
        <taxon>Octocorallia</taxon>
        <taxon>Malacalcyonacea</taxon>
        <taxon>Plexauridae</taxon>
        <taxon>Paramuricea</taxon>
    </lineage>
</organism>
<feature type="domain" description="DUF7041" evidence="1">
    <location>
        <begin position="124"/>
        <end position="205"/>
    </location>
</feature>
<comment type="caution">
    <text evidence="2">The sequence shown here is derived from an EMBL/GenBank/DDBJ whole genome shotgun (WGS) entry which is preliminary data.</text>
</comment>
<dbReference type="InterPro" id="IPR055469">
    <property type="entry name" value="DUF7041"/>
</dbReference>
<evidence type="ECO:0000313" key="3">
    <source>
        <dbReference type="Proteomes" id="UP001152795"/>
    </source>
</evidence>
<evidence type="ECO:0000259" key="1">
    <source>
        <dbReference type="Pfam" id="PF23055"/>
    </source>
</evidence>
<evidence type="ECO:0000313" key="2">
    <source>
        <dbReference type="EMBL" id="CAB4046119.1"/>
    </source>
</evidence>
<proteinExistence type="predicted"/>
<feature type="non-terminal residue" evidence="2">
    <location>
        <position position="244"/>
    </location>
</feature>
<name>A0A6S7LWC3_PARCT</name>
<dbReference type="Pfam" id="PF23055">
    <property type="entry name" value="DUF7041"/>
    <property type="match status" value="1"/>
</dbReference>
<sequence length="244" mass="28308">KNPDAAYDQADYAYMKLEAFVTTIGNANLNELSSTTAEEMKEKLKTATDQFDKSFDTLMENPKPDDEYAAKQREELQSNGRLLIRSAASLEIKLSLYTKKNESSNQSTQNERSTRKLPKVDHYPFDKDDVELWFRGFEVALDIQDVQTERQKFGCLLRMLDKSQIVFLGNVAEAIPPHETPYSESKEILIKKFRVPLFDRIQRLLELELDSGELPSHFLERARRLRNTDDDILKYILLKICPQH</sequence>
<gene>
    <name evidence="2" type="ORF">PACLA_8A081803</name>
</gene>